<dbReference type="Pfam" id="PF21716">
    <property type="entry name" value="dnstrm_HI1420"/>
    <property type="match status" value="1"/>
</dbReference>
<reference evidence="1" key="2">
    <citation type="submission" date="2014-03" db="EMBL/GenBank/DDBJ databases">
        <title>Candidatus Competibacter-lineage genomes retrieved from metagenomes reveal functional metabolic diversity.</title>
        <authorList>
            <person name="McIlroy S.J."/>
            <person name="Albertsen M."/>
            <person name="Andresen E.K."/>
            <person name="Saunders A.M."/>
            <person name="Kristiansen R."/>
            <person name="Stokholm-Bjerregaard M."/>
            <person name="Nielsen K.L."/>
            <person name="Nielsen P.H."/>
        </authorList>
    </citation>
    <scope>NUCLEOTIDE SEQUENCE</scope>
    <source>
        <strain evidence="1">Run_A_D11</strain>
    </source>
</reference>
<accession>W6MA90</accession>
<evidence type="ECO:0000313" key="2">
    <source>
        <dbReference type="Proteomes" id="UP000035760"/>
    </source>
</evidence>
<proteinExistence type="predicted"/>
<protein>
    <submittedName>
        <fullName evidence="1">Transcriptional regulator</fullName>
    </submittedName>
</protein>
<dbReference type="Proteomes" id="UP000035760">
    <property type="component" value="Unassembled WGS sequence"/>
</dbReference>
<reference evidence="1" key="1">
    <citation type="submission" date="2013-07" db="EMBL/GenBank/DDBJ databases">
        <authorList>
            <person name="McIlroy S."/>
        </authorList>
    </citation>
    <scope>NUCLEOTIDE SEQUENCE [LARGE SCALE GENOMIC DNA]</scope>
    <source>
        <strain evidence="1">Run_A_D11</strain>
    </source>
</reference>
<dbReference type="InterPro" id="IPR014057">
    <property type="entry name" value="HI1420"/>
</dbReference>
<dbReference type="EMBL" id="CBTJ020000071">
    <property type="protein sequence ID" value="CDI03609.1"/>
    <property type="molecule type" value="Genomic_DNA"/>
</dbReference>
<dbReference type="AlphaFoldDB" id="W6MA90"/>
<comment type="caution">
    <text evidence="1">The sequence shown here is derived from an EMBL/GenBank/DDBJ whole genome shotgun (WGS) entry which is preliminary data.</text>
</comment>
<name>W6MA90_9GAMM</name>
<gene>
    <name evidence="1" type="ORF">BN873_610006</name>
</gene>
<dbReference type="OrthoDB" id="9798416at2"/>
<keyword evidence="2" id="KW-1185">Reference proteome</keyword>
<dbReference type="STRING" id="1400863.BN873_610006"/>
<sequence>MTPAKKKTARLEFEMANYLDSPQAVADYLNIVMEENDSEAFAEAMRTVLRAVELGKLKTEHRQSLETLQTSKPLNFWDISKIFRALGLRVMAQVG</sequence>
<evidence type="ECO:0000313" key="1">
    <source>
        <dbReference type="EMBL" id="CDI03609.1"/>
    </source>
</evidence>
<organism evidence="1 2">
    <name type="scientific">Candidatus Competibacter denitrificans Run_A_D11</name>
    <dbReference type="NCBI Taxonomy" id="1400863"/>
    <lineage>
        <taxon>Bacteria</taxon>
        <taxon>Pseudomonadati</taxon>
        <taxon>Pseudomonadota</taxon>
        <taxon>Gammaproteobacteria</taxon>
        <taxon>Candidatus Competibacteraceae</taxon>
        <taxon>Candidatus Competibacter</taxon>
    </lineage>
</organism>
<dbReference type="RefSeq" id="WP_082161286.1">
    <property type="nucleotide sequence ID" value="NZ_CBTJ020000071.1"/>
</dbReference>